<reference evidence="4 5" key="1">
    <citation type="journal article" date="2016" name="Sci. Rep.">
        <title>Metabolic traits of an uncultured archaeal lineage -MSBL1- from brine pools of the Red Sea.</title>
        <authorList>
            <person name="Mwirichia R."/>
            <person name="Alam I."/>
            <person name="Rashid M."/>
            <person name="Vinu M."/>
            <person name="Ba-Alawi W."/>
            <person name="Anthony Kamau A."/>
            <person name="Kamanda Ngugi D."/>
            <person name="Goker M."/>
            <person name="Klenk H.P."/>
            <person name="Bajic V."/>
            <person name="Stingl U."/>
        </authorList>
    </citation>
    <scope>NUCLEOTIDE SEQUENCE [LARGE SCALE GENOMIC DNA]</scope>
    <source>
        <strain evidence="4">SCGC-AAA382A20</strain>
    </source>
</reference>
<dbReference type="InterPro" id="IPR011146">
    <property type="entry name" value="HIT-like"/>
</dbReference>
<dbReference type="InterPro" id="IPR036265">
    <property type="entry name" value="HIT-like_sf"/>
</dbReference>
<feature type="domain" description="HIT" evidence="3">
    <location>
        <begin position="5"/>
        <end position="112"/>
    </location>
</feature>
<gene>
    <name evidence="4" type="ORF">AKJ51_03315</name>
</gene>
<dbReference type="GO" id="GO:0003824">
    <property type="term" value="F:catalytic activity"/>
    <property type="evidence" value="ECO:0007669"/>
    <property type="project" value="InterPro"/>
</dbReference>
<dbReference type="Gene3D" id="3.30.428.10">
    <property type="entry name" value="HIT-like"/>
    <property type="match status" value="1"/>
</dbReference>
<feature type="active site" description="Tele-AMP-histidine intermediate" evidence="1">
    <location>
        <position position="99"/>
    </location>
</feature>
<dbReference type="PANTHER" id="PTHR46648:SF1">
    <property type="entry name" value="ADENOSINE 5'-MONOPHOSPHORAMIDASE HNT1"/>
    <property type="match status" value="1"/>
</dbReference>
<dbReference type="EMBL" id="LHYE01000037">
    <property type="protein sequence ID" value="KXB06635.1"/>
    <property type="molecule type" value="Genomic_DNA"/>
</dbReference>
<keyword evidence="5" id="KW-1185">Reference proteome</keyword>
<dbReference type="PROSITE" id="PS51084">
    <property type="entry name" value="HIT_2"/>
    <property type="match status" value="1"/>
</dbReference>
<comment type="caution">
    <text evidence="4">The sequence shown here is derived from an EMBL/GenBank/DDBJ whole genome shotgun (WGS) entry which is preliminary data.</text>
</comment>
<organism evidence="4 5">
    <name type="scientific">candidate division MSBL1 archaeon SCGC-AAA382A20</name>
    <dbReference type="NCBI Taxonomy" id="1698280"/>
    <lineage>
        <taxon>Archaea</taxon>
        <taxon>Methanobacteriati</taxon>
        <taxon>Methanobacteriota</taxon>
        <taxon>candidate division MSBL1</taxon>
    </lineage>
</organism>
<name>A0A133VJM3_9EURY</name>
<protein>
    <recommendedName>
        <fullName evidence="3">HIT domain-containing protein</fullName>
    </recommendedName>
</protein>
<dbReference type="Proteomes" id="UP000070263">
    <property type="component" value="Unassembled WGS sequence"/>
</dbReference>
<dbReference type="AlphaFoldDB" id="A0A133VJM3"/>
<sequence length="145" mass="16340">MEECIFCKIAQDKIDSEKIYENENTVSFLDINPRAPGHSLVIPKKHVKNLINLDDEIVSELFKVTKKVEKLLKSSIEPDAFTIGINEGEEAGQEISHLHVNIIPRFKRDGGGPVQSVVKNPPKKEISKIGKMIRESLKINKTHSK</sequence>
<dbReference type="InterPro" id="IPR001310">
    <property type="entry name" value="Histidine_triad_HIT"/>
</dbReference>
<evidence type="ECO:0000259" key="3">
    <source>
        <dbReference type="PROSITE" id="PS51084"/>
    </source>
</evidence>
<dbReference type="Pfam" id="PF01230">
    <property type="entry name" value="HIT"/>
    <property type="match status" value="1"/>
</dbReference>
<evidence type="ECO:0000256" key="1">
    <source>
        <dbReference type="PIRSR" id="PIRSR601310-1"/>
    </source>
</evidence>
<comment type="caution">
    <text evidence="2">Lacks conserved residue(s) required for the propagation of feature annotation.</text>
</comment>
<dbReference type="PRINTS" id="PR00332">
    <property type="entry name" value="HISTRIAD"/>
</dbReference>
<evidence type="ECO:0000313" key="5">
    <source>
        <dbReference type="Proteomes" id="UP000070263"/>
    </source>
</evidence>
<dbReference type="PANTHER" id="PTHR46648">
    <property type="entry name" value="HIT FAMILY PROTEIN 1"/>
    <property type="match status" value="1"/>
</dbReference>
<dbReference type="SUPFAM" id="SSF54197">
    <property type="entry name" value="HIT-like"/>
    <property type="match status" value="1"/>
</dbReference>
<dbReference type="GO" id="GO:0009117">
    <property type="term" value="P:nucleotide metabolic process"/>
    <property type="evidence" value="ECO:0007669"/>
    <property type="project" value="TreeGrafter"/>
</dbReference>
<evidence type="ECO:0000313" key="4">
    <source>
        <dbReference type="EMBL" id="KXB06635.1"/>
    </source>
</evidence>
<proteinExistence type="predicted"/>
<evidence type="ECO:0000256" key="2">
    <source>
        <dbReference type="PROSITE-ProRule" id="PRU00464"/>
    </source>
</evidence>
<accession>A0A133VJM3</accession>